<accession>A0A0L6W2W8</accession>
<organism evidence="6 7">
    <name type="scientific">Thermincola ferriacetica</name>
    <dbReference type="NCBI Taxonomy" id="281456"/>
    <lineage>
        <taxon>Bacteria</taxon>
        <taxon>Bacillati</taxon>
        <taxon>Bacillota</taxon>
        <taxon>Clostridia</taxon>
        <taxon>Eubacteriales</taxon>
        <taxon>Thermincolaceae</taxon>
        <taxon>Thermincola</taxon>
    </lineage>
</organism>
<evidence type="ECO:0000259" key="4">
    <source>
        <dbReference type="PROSITE" id="PS50042"/>
    </source>
</evidence>
<dbReference type="EMBL" id="LGTE01000009">
    <property type="protein sequence ID" value="KNZ69738.1"/>
    <property type="molecule type" value="Genomic_DNA"/>
</dbReference>
<dbReference type="InterPro" id="IPR036390">
    <property type="entry name" value="WH_DNA-bd_sf"/>
</dbReference>
<evidence type="ECO:0000313" key="6">
    <source>
        <dbReference type="EMBL" id="KNZ69738.1"/>
    </source>
</evidence>
<reference evidence="7" key="1">
    <citation type="submission" date="2015-07" db="EMBL/GenBank/DDBJ databases">
        <title>Complete Genome of Thermincola ferriacetica strain Z-0001T.</title>
        <authorList>
            <person name="Lusk B."/>
            <person name="Badalamenti J.P."/>
            <person name="Parameswaran P."/>
            <person name="Bond D.R."/>
            <person name="Torres C.I."/>
        </authorList>
    </citation>
    <scope>NUCLEOTIDE SEQUENCE [LARGE SCALE GENOMIC DNA]</scope>
    <source>
        <strain evidence="7">Z-0001</strain>
    </source>
</reference>
<evidence type="ECO:0000259" key="5">
    <source>
        <dbReference type="PROSITE" id="PS51063"/>
    </source>
</evidence>
<keyword evidence="2" id="KW-0238">DNA-binding</keyword>
<comment type="caution">
    <text evidence="6">The sequence shown here is derived from an EMBL/GenBank/DDBJ whole genome shotgun (WGS) entry which is preliminary data.</text>
</comment>
<name>A0A0L6W2W8_9FIRM</name>
<dbReference type="InterPro" id="IPR000595">
    <property type="entry name" value="cNMP-bd_dom"/>
</dbReference>
<dbReference type="SUPFAM" id="SSF51206">
    <property type="entry name" value="cAMP-binding domain-like"/>
    <property type="match status" value="1"/>
</dbReference>
<dbReference type="PROSITE" id="PS50042">
    <property type="entry name" value="CNMP_BINDING_3"/>
    <property type="match status" value="1"/>
</dbReference>
<evidence type="ECO:0000313" key="7">
    <source>
        <dbReference type="Proteomes" id="UP000037175"/>
    </source>
</evidence>
<proteinExistence type="predicted"/>
<dbReference type="SMART" id="SM00100">
    <property type="entry name" value="cNMP"/>
    <property type="match status" value="1"/>
</dbReference>
<dbReference type="AlphaFoldDB" id="A0A0L6W2W8"/>
<dbReference type="InterPro" id="IPR018490">
    <property type="entry name" value="cNMP-bd_dom_sf"/>
</dbReference>
<dbReference type="GO" id="GO:0003677">
    <property type="term" value="F:DNA binding"/>
    <property type="evidence" value="ECO:0007669"/>
    <property type="project" value="UniProtKB-KW"/>
</dbReference>
<dbReference type="Pfam" id="PF00027">
    <property type="entry name" value="cNMP_binding"/>
    <property type="match status" value="1"/>
</dbReference>
<dbReference type="CDD" id="cd00038">
    <property type="entry name" value="CAP_ED"/>
    <property type="match status" value="1"/>
</dbReference>
<dbReference type="PATRIC" id="fig|281456.6.peg.1662"/>
<evidence type="ECO:0000256" key="2">
    <source>
        <dbReference type="ARBA" id="ARBA00023125"/>
    </source>
</evidence>
<keyword evidence="1" id="KW-0805">Transcription regulation</keyword>
<dbReference type="InterPro" id="IPR050397">
    <property type="entry name" value="Env_Response_Regulators"/>
</dbReference>
<feature type="domain" description="HTH crp-type" evidence="5">
    <location>
        <begin position="138"/>
        <end position="212"/>
    </location>
</feature>
<dbReference type="Pfam" id="PF13545">
    <property type="entry name" value="HTH_Crp_2"/>
    <property type="match status" value="1"/>
</dbReference>
<dbReference type="Gene3D" id="2.60.120.10">
    <property type="entry name" value="Jelly Rolls"/>
    <property type="match status" value="1"/>
</dbReference>
<feature type="domain" description="Cyclic nucleotide-binding" evidence="4">
    <location>
        <begin position="12"/>
        <end position="80"/>
    </location>
</feature>
<protein>
    <submittedName>
        <fullName evidence="6">CarD family transcriptional regulator</fullName>
    </submittedName>
</protein>
<evidence type="ECO:0000256" key="3">
    <source>
        <dbReference type="ARBA" id="ARBA00023163"/>
    </source>
</evidence>
<dbReference type="CDD" id="cd00092">
    <property type="entry name" value="HTH_CRP"/>
    <property type="match status" value="1"/>
</dbReference>
<sequence>MPTRMKLTNVNLLESLNSPEYEELRKAFLTKQFSRKEIISFPKEEPDKVYFIKSGRVRVYLAYEDKEFTLSILESGDIYSTHTRAFTQAMEDTTLFFVDTREFGEIVAKFPALALSMVKVLGDLLKNAITIINGLVFKDSHVRLAEFLVHAAQDKGEHGPEGIEVKLGLTTEEIAMVLGITRQTVSTLFNDLIKSGIIKKLDRKTILIKDISFLKELSTKS</sequence>
<dbReference type="InterPro" id="IPR014710">
    <property type="entry name" value="RmlC-like_jellyroll"/>
</dbReference>
<keyword evidence="3" id="KW-0804">Transcription</keyword>
<dbReference type="PROSITE" id="PS51063">
    <property type="entry name" value="HTH_CRP_2"/>
    <property type="match status" value="1"/>
</dbReference>
<dbReference type="PANTHER" id="PTHR24567:SF26">
    <property type="entry name" value="REGULATORY PROTEIN YEIL"/>
    <property type="match status" value="1"/>
</dbReference>
<gene>
    <name evidence="6" type="ORF">Tfer_1553</name>
</gene>
<evidence type="ECO:0000256" key="1">
    <source>
        <dbReference type="ARBA" id="ARBA00023015"/>
    </source>
</evidence>
<dbReference type="RefSeq" id="WP_052217734.1">
    <property type="nucleotide sequence ID" value="NZ_LGTE01000009.1"/>
</dbReference>
<dbReference type="InterPro" id="IPR012318">
    <property type="entry name" value="HTH_CRP"/>
</dbReference>
<dbReference type="GO" id="GO:0003700">
    <property type="term" value="F:DNA-binding transcription factor activity"/>
    <property type="evidence" value="ECO:0007669"/>
    <property type="project" value="TreeGrafter"/>
</dbReference>
<dbReference type="SUPFAM" id="SSF46785">
    <property type="entry name" value="Winged helix' DNA-binding domain"/>
    <property type="match status" value="1"/>
</dbReference>
<dbReference type="PANTHER" id="PTHR24567">
    <property type="entry name" value="CRP FAMILY TRANSCRIPTIONAL REGULATORY PROTEIN"/>
    <property type="match status" value="1"/>
</dbReference>
<dbReference type="SMART" id="SM00419">
    <property type="entry name" value="HTH_CRP"/>
    <property type="match status" value="1"/>
</dbReference>
<dbReference type="Gene3D" id="1.10.10.10">
    <property type="entry name" value="Winged helix-like DNA-binding domain superfamily/Winged helix DNA-binding domain"/>
    <property type="match status" value="1"/>
</dbReference>
<keyword evidence="7" id="KW-1185">Reference proteome</keyword>
<dbReference type="InterPro" id="IPR036388">
    <property type="entry name" value="WH-like_DNA-bd_sf"/>
</dbReference>
<dbReference type="Proteomes" id="UP000037175">
    <property type="component" value="Unassembled WGS sequence"/>
</dbReference>
<dbReference type="GO" id="GO:0005829">
    <property type="term" value="C:cytosol"/>
    <property type="evidence" value="ECO:0007669"/>
    <property type="project" value="TreeGrafter"/>
</dbReference>